<keyword evidence="3" id="KW-1185">Reference proteome</keyword>
<dbReference type="Pfam" id="PF00293">
    <property type="entry name" value="NUDIX"/>
    <property type="match status" value="1"/>
</dbReference>
<feature type="domain" description="Nudix hydrolase" evidence="1">
    <location>
        <begin position="17"/>
        <end position="144"/>
    </location>
</feature>
<dbReference type="InterPro" id="IPR036388">
    <property type="entry name" value="WH-like_DNA-bd_sf"/>
</dbReference>
<dbReference type="Gene3D" id="1.10.10.10">
    <property type="entry name" value="Winged helix-like DNA-binding domain superfamily/Winged helix DNA-binding domain"/>
    <property type="match status" value="1"/>
</dbReference>
<organism evidence="2 3">
    <name type="scientific">Microbacterium aoyamense</name>
    <dbReference type="NCBI Taxonomy" id="344166"/>
    <lineage>
        <taxon>Bacteria</taxon>
        <taxon>Bacillati</taxon>
        <taxon>Actinomycetota</taxon>
        <taxon>Actinomycetes</taxon>
        <taxon>Micrococcales</taxon>
        <taxon>Microbacteriaceae</taxon>
        <taxon>Microbacterium</taxon>
    </lineage>
</organism>
<name>A0ABN2P7R6_9MICO</name>
<dbReference type="SUPFAM" id="SSF46785">
    <property type="entry name" value="Winged helix' DNA-binding domain"/>
    <property type="match status" value="1"/>
</dbReference>
<evidence type="ECO:0000313" key="3">
    <source>
        <dbReference type="Proteomes" id="UP001501343"/>
    </source>
</evidence>
<sequence length="217" mass="23839">MTYRDSAGRALDEYPRPSVAADTAVLTVADGELCVLLVMSEDSHGGEWRLPGTFLHPGERLTDAVHRALREKAGITGLAPRQLHVFDAPDRDDRGWVLSVAHVDAVPPERLVSAAGVSVVPVADLPALKYDHAEIVGFAVEWLRERYRETPDPAGLLTGPFTLRRLRQLHETVLGEGLLPDSFRRAMLPGLQETGATFSEGRGRPAELYVRIAHPRE</sequence>
<protein>
    <submittedName>
        <fullName evidence="2">NUDIX domain-containing protein</fullName>
    </submittedName>
</protein>
<dbReference type="CDD" id="cd18873">
    <property type="entry name" value="NUDIX_NadM_like"/>
    <property type="match status" value="1"/>
</dbReference>
<dbReference type="InterPro" id="IPR015797">
    <property type="entry name" value="NUDIX_hydrolase-like_dom_sf"/>
</dbReference>
<evidence type="ECO:0000313" key="2">
    <source>
        <dbReference type="EMBL" id="GAA1914663.1"/>
    </source>
</evidence>
<dbReference type="Proteomes" id="UP001501343">
    <property type="component" value="Unassembled WGS sequence"/>
</dbReference>
<evidence type="ECO:0000259" key="1">
    <source>
        <dbReference type="PROSITE" id="PS51462"/>
    </source>
</evidence>
<dbReference type="PROSITE" id="PS51462">
    <property type="entry name" value="NUDIX"/>
    <property type="match status" value="1"/>
</dbReference>
<dbReference type="EMBL" id="BAAAOF010000001">
    <property type="protein sequence ID" value="GAA1914663.1"/>
    <property type="molecule type" value="Genomic_DNA"/>
</dbReference>
<dbReference type="InterPro" id="IPR054105">
    <property type="entry name" value="WHD_NrtR"/>
</dbReference>
<dbReference type="Gene3D" id="3.90.79.10">
    <property type="entry name" value="Nucleoside Triphosphate Pyrophosphohydrolase"/>
    <property type="match status" value="1"/>
</dbReference>
<dbReference type="Pfam" id="PF21906">
    <property type="entry name" value="WHD_NrtR"/>
    <property type="match status" value="1"/>
</dbReference>
<gene>
    <name evidence="2" type="ORF">GCM10009775_04050</name>
</gene>
<dbReference type="PANTHER" id="PTHR43736:SF4">
    <property type="entry name" value="SLR1690 PROTEIN"/>
    <property type="match status" value="1"/>
</dbReference>
<dbReference type="SUPFAM" id="SSF55811">
    <property type="entry name" value="Nudix"/>
    <property type="match status" value="1"/>
</dbReference>
<dbReference type="PANTHER" id="PTHR43736">
    <property type="entry name" value="ADP-RIBOSE PYROPHOSPHATASE"/>
    <property type="match status" value="1"/>
</dbReference>
<dbReference type="RefSeq" id="WP_248148944.1">
    <property type="nucleotide sequence ID" value="NZ_BAAAOF010000001.1"/>
</dbReference>
<accession>A0ABN2P7R6</accession>
<reference evidence="2 3" key="1">
    <citation type="journal article" date="2019" name="Int. J. Syst. Evol. Microbiol.">
        <title>The Global Catalogue of Microorganisms (GCM) 10K type strain sequencing project: providing services to taxonomists for standard genome sequencing and annotation.</title>
        <authorList>
            <consortium name="The Broad Institute Genomics Platform"/>
            <consortium name="The Broad Institute Genome Sequencing Center for Infectious Disease"/>
            <person name="Wu L."/>
            <person name="Ma J."/>
        </authorList>
    </citation>
    <scope>NUCLEOTIDE SEQUENCE [LARGE SCALE GENOMIC DNA]</scope>
    <source>
        <strain evidence="2 3">JCM 14900</strain>
    </source>
</reference>
<comment type="caution">
    <text evidence="2">The sequence shown here is derived from an EMBL/GenBank/DDBJ whole genome shotgun (WGS) entry which is preliminary data.</text>
</comment>
<dbReference type="InterPro" id="IPR036390">
    <property type="entry name" value="WH_DNA-bd_sf"/>
</dbReference>
<dbReference type="InterPro" id="IPR000086">
    <property type="entry name" value="NUDIX_hydrolase_dom"/>
</dbReference>
<proteinExistence type="predicted"/>